<reference evidence="2" key="1">
    <citation type="journal article" date="2020" name="Fungal Divers.">
        <title>Resolving the Mortierellaceae phylogeny through synthesis of multi-gene phylogenetics and phylogenomics.</title>
        <authorList>
            <person name="Vandepol N."/>
            <person name="Liber J."/>
            <person name="Desiro A."/>
            <person name="Na H."/>
            <person name="Kennedy M."/>
            <person name="Barry K."/>
            <person name="Grigoriev I.V."/>
            <person name="Miller A.N."/>
            <person name="O'Donnell K."/>
            <person name="Stajich J.E."/>
            <person name="Bonito G."/>
        </authorList>
    </citation>
    <scope>NUCLEOTIDE SEQUENCE</scope>
    <source>
        <strain evidence="2">NVP60</strain>
    </source>
</reference>
<keyword evidence="3" id="KW-1185">Reference proteome</keyword>
<gene>
    <name evidence="2" type="ORF">BGZ97_007569</name>
</gene>
<evidence type="ECO:0000256" key="1">
    <source>
        <dbReference type="SAM" id="MobiDB-lite"/>
    </source>
</evidence>
<feature type="compositionally biased region" description="Basic and acidic residues" evidence="1">
    <location>
        <begin position="135"/>
        <end position="144"/>
    </location>
</feature>
<organism evidence="2 3">
    <name type="scientific">Linnemannia gamsii</name>
    <dbReference type="NCBI Taxonomy" id="64522"/>
    <lineage>
        <taxon>Eukaryota</taxon>
        <taxon>Fungi</taxon>
        <taxon>Fungi incertae sedis</taxon>
        <taxon>Mucoromycota</taxon>
        <taxon>Mortierellomycotina</taxon>
        <taxon>Mortierellomycetes</taxon>
        <taxon>Mortierellales</taxon>
        <taxon>Mortierellaceae</taxon>
        <taxon>Linnemannia</taxon>
    </lineage>
</organism>
<name>A0A9P6UF60_9FUNG</name>
<evidence type="ECO:0000313" key="2">
    <source>
        <dbReference type="EMBL" id="KAG0286046.1"/>
    </source>
</evidence>
<protein>
    <submittedName>
        <fullName evidence="2">Uncharacterized protein</fullName>
    </submittedName>
</protein>
<dbReference type="EMBL" id="JAAAIN010003378">
    <property type="protein sequence ID" value="KAG0286046.1"/>
    <property type="molecule type" value="Genomic_DNA"/>
</dbReference>
<accession>A0A9P6UF60</accession>
<feature type="compositionally biased region" description="Polar residues" evidence="1">
    <location>
        <begin position="124"/>
        <end position="134"/>
    </location>
</feature>
<dbReference type="Proteomes" id="UP000823405">
    <property type="component" value="Unassembled WGS sequence"/>
</dbReference>
<proteinExistence type="predicted"/>
<evidence type="ECO:0000313" key="3">
    <source>
        <dbReference type="Proteomes" id="UP000823405"/>
    </source>
</evidence>
<comment type="caution">
    <text evidence="2">The sequence shown here is derived from an EMBL/GenBank/DDBJ whole genome shotgun (WGS) entry which is preliminary data.</text>
</comment>
<sequence>MANTEKCTFFNFVDKKTASSQNTSSRKEPDMVLELKDASNKTICNLAFGEATSHAQQTQHKKNAIDHEGAKRHMPLRKELGSFSIFEGDPSQDIEDKDEDSVILVPSPRLSARSASINEDAAVSVSSKKPQSVHDSTKAQRTEAESETAAEDTKSDAAVEDEESDTAVEDAKVALNPTMNLAHFETLNQATSWICEVVDLVIKFRDVRPGNMGPFSLVRDGIADMTHGSSFTMTLPSDILTEARKVPAIPDINAKWPTLQGISERVFKYNTYEGIATAIKKEDMTDPIAAYMFSVVMAYSHYFDFHSEIPKDLNEREGFTDLTWSFIRGALTMNKIESRHLEVLVTGVQDRKNHDRDPFFDTMEVGQYCDGLAFSGRDQIFLAEASQIYNTKALHVHLCRDRDPQEALSSSTAYFNLAVKQKAVYQPVFRFRRWLEQERSLVPEKQEESIHHLESHLPPLRGQSASVIEYARELEEMEERLKSFYSGDDNRFKRHKWDMNRAKQVEYQLMAERLLNIVGGSLGRRIEDNKNQDPILIGVGL</sequence>
<feature type="non-terminal residue" evidence="2">
    <location>
        <position position="541"/>
    </location>
</feature>
<dbReference type="AlphaFoldDB" id="A0A9P6UF60"/>
<feature type="region of interest" description="Disordered" evidence="1">
    <location>
        <begin position="114"/>
        <end position="166"/>
    </location>
</feature>
<dbReference type="OrthoDB" id="15001at2759"/>